<reference evidence="2 3" key="1">
    <citation type="journal article" date="2011" name="J. Bacteriol.">
        <title>Complete genome sequence of the thermoacidophilic crenarchaeon Thermoproteus uzoniensis 768-20.</title>
        <authorList>
            <person name="Mardanov A.V."/>
            <person name="Gumerov V.M."/>
            <person name="Beletsky A.V."/>
            <person name="Prokofeva M.I."/>
            <person name="Bonch-Osmolovskaya E.A."/>
            <person name="Ravin N.V."/>
            <person name="Skryabin K.G."/>
        </authorList>
    </citation>
    <scope>NUCLEOTIDE SEQUENCE [LARGE SCALE GENOMIC DNA]</scope>
    <source>
        <strain evidence="2 3">768-20</strain>
    </source>
</reference>
<keyword evidence="3" id="KW-1185">Reference proteome</keyword>
<evidence type="ECO:0000313" key="2">
    <source>
        <dbReference type="EMBL" id="AEA12025.1"/>
    </source>
</evidence>
<organism evidence="2 3">
    <name type="scientific">Thermoproteus uzoniensis (strain 768-20)</name>
    <dbReference type="NCBI Taxonomy" id="999630"/>
    <lineage>
        <taxon>Archaea</taxon>
        <taxon>Thermoproteota</taxon>
        <taxon>Thermoprotei</taxon>
        <taxon>Thermoproteales</taxon>
        <taxon>Thermoproteaceae</taxon>
        <taxon>Thermoproteus</taxon>
    </lineage>
</organism>
<evidence type="ECO:0000259" key="1">
    <source>
        <dbReference type="Pfam" id="PF08241"/>
    </source>
</evidence>
<dbReference type="GO" id="GO:0032259">
    <property type="term" value="P:methylation"/>
    <property type="evidence" value="ECO:0007669"/>
    <property type="project" value="UniProtKB-KW"/>
</dbReference>
<gene>
    <name evidence="2" type="ordered locus">TUZN_0531</name>
</gene>
<dbReference type="HOGENOM" id="CLU_037990_14_1_2"/>
<keyword evidence="2" id="KW-0489">Methyltransferase</keyword>
<dbReference type="GO" id="GO:0008757">
    <property type="term" value="F:S-adenosylmethionine-dependent methyltransferase activity"/>
    <property type="evidence" value="ECO:0007669"/>
    <property type="project" value="InterPro"/>
</dbReference>
<reference key="2">
    <citation type="submission" date="2011-03" db="EMBL/GenBank/DDBJ databases">
        <title>Complete genome sequence of the thermoacidophilic crenarchaeon Thermoproteus uzoniensis 768-20.</title>
        <authorList>
            <person name="Mardanov A.V."/>
            <person name="Gumerov V.M."/>
            <person name="Beletsky A.V."/>
            <person name="Prokofeva M.I."/>
            <person name="Bonch-Osmolovskaya E.A."/>
            <person name="Ravin N.V."/>
            <person name="Skryabin K.G."/>
        </authorList>
    </citation>
    <scope>NUCLEOTIDE SEQUENCE</scope>
    <source>
        <strain>768-20</strain>
    </source>
</reference>
<dbReference type="OrthoDB" id="1018at2157"/>
<protein>
    <submittedName>
        <fullName evidence="2">Methyltransferase type 11</fullName>
    </submittedName>
</protein>
<dbReference type="InterPro" id="IPR029063">
    <property type="entry name" value="SAM-dependent_MTases_sf"/>
</dbReference>
<dbReference type="RefSeq" id="WP_013679361.1">
    <property type="nucleotide sequence ID" value="NC_015315.1"/>
</dbReference>
<proteinExistence type="predicted"/>
<dbReference type="Pfam" id="PF08241">
    <property type="entry name" value="Methyltransf_11"/>
    <property type="match status" value="1"/>
</dbReference>
<evidence type="ECO:0000313" key="3">
    <source>
        <dbReference type="Proteomes" id="UP000008138"/>
    </source>
</evidence>
<name>F2L3P1_THEU7</name>
<dbReference type="eggNOG" id="arCOG01773">
    <property type="taxonomic scope" value="Archaea"/>
</dbReference>
<feature type="domain" description="Methyltransferase type 11" evidence="1">
    <location>
        <begin position="41"/>
        <end position="119"/>
    </location>
</feature>
<dbReference type="AlphaFoldDB" id="F2L3P1"/>
<dbReference type="Proteomes" id="UP000008138">
    <property type="component" value="Chromosome"/>
</dbReference>
<dbReference type="GeneID" id="10360074"/>
<dbReference type="Gene3D" id="3.40.50.150">
    <property type="entry name" value="Vaccinia Virus protein VP39"/>
    <property type="match status" value="1"/>
</dbReference>
<dbReference type="InterPro" id="IPR013216">
    <property type="entry name" value="Methyltransf_11"/>
</dbReference>
<dbReference type="KEGG" id="tuz:TUZN_0531"/>
<dbReference type="EMBL" id="CP002590">
    <property type="protein sequence ID" value="AEA12025.1"/>
    <property type="molecule type" value="Genomic_DNA"/>
</dbReference>
<keyword evidence="2" id="KW-0808">Transferase</keyword>
<sequence>MSARDVFDAYAERYDLWYVKHADLYSSELRAASVFDCEGGVEIGVGTGRFAHPLRLRAGIDPSTAMLRLAPKGLDLVAAVGERLPFRDGAFPCALIVVTLCFADDPAKLVEEAARVARRVVACIVPRNSPWGIRYTREAMKGHPFYSRARFYTVSEVVAFGARAGMRPRAVSATLGGDVEREYPVDRPSLGKAERYGFVCVELERA</sequence>
<dbReference type="STRING" id="999630.TUZN_0531"/>
<accession>F2L3P1</accession>
<dbReference type="SUPFAM" id="SSF53335">
    <property type="entry name" value="S-adenosyl-L-methionine-dependent methyltransferases"/>
    <property type="match status" value="1"/>
</dbReference>